<evidence type="ECO:0000313" key="2">
    <source>
        <dbReference type="EMBL" id="KAK6729418.1"/>
    </source>
</evidence>
<evidence type="ECO:0000256" key="1">
    <source>
        <dbReference type="SAM" id="MobiDB-lite"/>
    </source>
</evidence>
<comment type="caution">
    <text evidence="2">The sequence shown here is derived from an EMBL/GenBank/DDBJ whole genome shotgun (WGS) entry which is preliminary data.</text>
</comment>
<dbReference type="EMBL" id="JAVFWL010000001">
    <property type="protein sequence ID" value="KAK6729418.1"/>
    <property type="molecule type" value="Genomic_DNA"/>
</dbReference>
<sequence>MNGEAALEQLQQPATSRADRAKAPIPSGLSSAGSLALQAKAPASKTSPTLSKTPPFSTLFDALTLSETILRLTPETDGTRV</sequence>
<accession>A0ABR1BSR2</accession>
<gene>
    <name evidence="2" type="primary">Necator_chrI.g2587</name>
    <name evidence="2" type="ORF">RB195_006459</name>
</gene>
<feature type="compositionally biased region" description="Polar residues" evidence="1">
    <location>
        <begin position="44"/>
        <end position="55"/>
    </location>
</feature>
<name>A0ABR1BSR2_NECAM</name>
<feature type="compositionally biased region" description="Low complexity" evidence="1">
    <location>
        <begin position="27"/>
        <end position="37"/>
    </location>
</feature>
<feature type="region of interest" description="Disordered" evidence="1">
    <location>
        <begin position="1"/>
        <end position="55"/>
    </location>
</feature>
<proteinExistence type="predicted"/>
<dbReference type="Proteomes" id="UP001303046">
    <property type="component" value="Unassembled WGS sequence"/>
</dbReference>
<reference evidence="2 3" key="1">
    <citation type="submission" date="2023-08" db="EMBL/GenBank/DDBJ databases">
        <title>A Necator americanus chromosomal reference genome.</title>
        <authorList>
            <person name="Ilik V."/>
            <person name="Petrzelkova K.J."/>
            <person name="Pardy F."/>
            <person name="Fuh T."/>
            <person name="Niatou-Singa F.S."/>
            <person name="Gouil Q."/>
            <person name="Baker L."/>
            <person name="Ritchie M.E."/>
            <person name="Jex A.R."/>
            <person name="Gazzola D."/>
            <person name="Li H."/>
            <person name="Toshio Fujiwara R."/>
            <person name="Zhan B."/>
            <person name="Aroian R.V."/>
            <person name="Pafco B."/>
            <person name="Schwarz E.M."/>
        </authorList>
    </citation>
    <scope>NUCLEOTIDE SEQUENCE [LARGE SCALE GENOMIC DNA]</scope>
    <source>
        <strain evidence="2 3">Aroian</strain>
        <tissue evidence="2">Whole animal</tissue>
    </source>
</reference>
<protein>
    <submittedName>
        <fullName evidence="2">Uncharacterized protein</fullName>
    </submittedName>
</protein>
<evidence type="ECO:0000313" key="3">
    <source>
        <dbReference type="Proteomes" id="UP001303046"/>
    </source>
</evidence>
<organism evidence="2 3">
    <name type="scientific">Necator americanus</name>
    <name type="common">Human hookworm</name>
    <dbReference type="NCBI Taxonomy" id="51031"/>
    <lineage>
        <taxon>Eukaryota</taxon>
        <taxon>Metazoa</taxon>
        <taxon>Ecdysozoa</taxon>
        <taxon>Nematoda</taxon>
        <taxon>Chromadorea</taxon>
        <taxon>Rhabditida</taxon>
        <taxon>Rhabditina</taxon>
        <taxon>Rhabditomorpha</taxon>
        <taxon>Strongyloidea</taxon>
        <taxon>Ancylostomatidae</taxon>
        <taxon>Bunostominae</taxon>
        <taxon>Necator</taxon>
    </lineage>
</organism>
<keyword evidence="3" id="KW-1185">Reference proteome</keyword>